<dbReference type="Proteomes" id="UP000092584">
    <property type="component" value="Unassembled WGS sequence"/>
</dbReference>
<sequence>MVNLEINELLKCLNNSKSLLSDADYLFKDNRFARAYSIYRLSIEENQISNMLIYLIIEKPINKDFSIEDESFFKNIFTDHLLKIKFSLIEDCVFFDFFEKYSIKQHKIKKQILSQISNPRQLDIFKQYGLYAHLINNKIRLPSDFISKNKCYKIQQESKLSLSKSRTFVEMFLTSPEVFIRKITNMDFSIYR</sequence>
<dbReference type="InterPro" id="IPR030987">
    <property type="entry name" value="AbiV"/>
</dbReference>
<keyword evidence="2" id="KW-1185">Reference proteome</keyword>
<dbReference type="KEGG" id="pob:LPB03_02495"/>
<protein>
    <recommendedName>
        <fullName evidence="3">AbiV family abortive infection protein</fullName>
    </recommendedName>
</protein>
<organism evidence="1 2">
    <name type="scientific">Polaribacter vadi</name>
    <dbReference type="NCBI Taxonomy" id="1774273"/>
    <lineage>
        <taxon>Bacteria</taxon>
        <taxon>Pseudomonadati</taxon>
        <taxon>Bacteroidota</taxon>
        <taxon>Flavobacteriia</taxon>
        <taxon>Flavobacteriales</taxon>
        <taxon>Flavobacteriaceae</taxon>
    </lineage>
</organism>
<name>A0A1B8U208_9FLAO</name>
<evidence type="ECO:0000313" key="1">
    <source>
        <dbReference type="EMBL" id="OBY65895.1"/>
    </source>
</evidence>
<evidence type="ECO:0000313" key="2">
    <source>
        <dbReference type="Proteomes" id="UP000092584"/>
    </source>
</evidence>
<dbReference type="RefSeq" id="WP_065318037.1">
    <property type="nucleotide sequence ID" value="NZ_CP017477.1"/>
</dbReference>
<evidence type="ECO:0008006" key="3">
    <source>
        <dbReference type="Google" id="ProtNLM"/>
    </source>
</evidence>
<dbReference type="Pfam" id="PF18728">
    <property type="entry name" value="HEPN_AbiV"/>
    <property type="match status" value="1"/>
</dbReference>
<reference evidence="2" key="1">
    <citation type="submission" date="2016-02" db="EMBL/GenBank/DDBJ databases">
        <authorList>
            <person name="Shin S.-K."/>
            <person name="Yi H."/>
            <person name="Kim E."/>
        </authorList>
    </citation>
    <scope>NUCLEOTIDE SEQUENCE [LARGE SCALE GENOMIC DNA]</scope>
    <source>
        <strain evidence="2">LPB0003</strain>
    </source>
</reference>
<dbReference type="AlphaFoldDB" id="A0A1B8U208"/>
<dbReference type="EMBL" id="LSFM01000013">
    <property type="protein sequence ID" value="OBY65895.1"/>
    <property type="molecule type" value="Genomic_DNA"/>
</dbReference>
<proteinExistence type="predicted"/>
<accession>A0A1B8U208</accession>
<dbReference type="NCBIfam" id="TIGR04498">
    <property type="entry name" value="AbiV_defense"/>
    <property type="match status" value="1"/>
</dbReference>
<gene>
    <name evidence="1" type="ORF">LPB3_02585</name>
</gene>
<comment type="caution">
    <text evidence="1">The sequence shown here is derived from an EMBL/GenBank/DDBJ whole genome shotgun (WGS) entry which is preliminary data.</text>
</comment>